<reference evidence="11" key="1">
    <citation type="submission" date="2018-01" db="EMBL/GenBank/DDBJ databases">
        <title>Genome sequnecing of Lactobacillus formosensis KACC 18721.</title>
        <authorList>
            <person name="Kim S.-J."/>
            <person name="Heo J."/>
        </authorList>
    </citation>
    <scope>NUCLEOTIDE SEQUENCE</scope>
    <source>
        <strain evidence="11">KACC 18721</strain>
    </source>
</reference>
<evidence type="ECO:0000256" key="4">
    <source>
        <dbReference type="ARBA" id="ARBA00022597"/>
    </source>
</evidence>
<evidence type="ECO:0000256" key="10">
    <source>
        <dbReference type="SAM" id="Phobius"/>
    </source>
</evidence>
<feature type="transmembrane region" description="Helical" evidence="10">
    <location>
        <begin position="92"/>
        <end position="114"/>
    </location>
</feature>
<dbReference type="Pfam" id="PF03609">
    <property type="entry name" value="EII-Sor"/>
    <property type="match status" value="1"/>
</dbReference>
<evidence type="ECO:0000256" key="6">
    <source>
        <dbReference type="ARBA" id="ARBA00022692"/>
    </source>
</evidence>
<dbReference type="GO" id="GO:0009401">
    <property type="term" value="P:phosphoenolpyruvate-dependent sugar phosphotransferase system"/>
    <property type="evidence" value="ECO:0007669"/>
    <property type="project" value="UniProtKB-KW"/>
</dbReference>
<sequence>MSFTIVQILLLTAYSMYNIYDELQMNSSLSQPVWAGMISGLIMGDMKTGLIIGAALQLTVLGVGTFGGASKIDANSGTVLATAFSIGTGMKAATAIAAIGVPVAALLTSFDILARFANTYFQHKVDKDIENFNYKGIERHTIMGALPWCLSRGIPVFLALALGQGVVKTMVTYLNGDLQWLNTGLQTAGATLPAVGFAILLHYLPVKKHIAYLILGFTITALLSTVFTNIQALGTGLGAASKAFTTTFNALPMLAIALIGGAFAILEYKKSMAKINTAGPAAGSNNSGSDDEDEDEDDEIEDANGEVDGDEEE</sequence>
<keyword evidence="5" id="KW-0598">Phosphotransferase system</keyword>
<comment type="subcellular location">
    <subcellularLocation>
        <location evidence="1">Cell membrane</location>
        <topology evidence="1">Multi-pass membrane protein</topology>
    </subcellularLocation>
</comment>
<gene>
    <name evidence="11" type="ORF">C2R26_08655</name>
</gene>
<evidence type="ECO:0000256" key="1">
    <source>
        <dbReference type="ARBA" id="ARBA00004651"/>
    </source>
</evidence>
<dbReference type="AlphaFoldDB" id="A0A2P4R517"/>
<evidence type="ECO:0000256" key="3">
    <source>
        <dbReference type="ARBA" id="ARBA00022475"/>
    </source>
</evidence>
<protein>
    <submittedName>
        <fullName evidence="11">PTS sugar transporter subunit IIC</fullName>
    </submittedName>
</protein>
<feature type="compositionally biased region" description="Acidic residues" evidence="9">
    <location>
        <begin position="289"/>
        <end position="313"/>
    </location>
</feature>
<evidence type="ECO:0000313" key="11">
    <source>
        <dbReference type="EMBL" id="POH36378.1"/>
    </source>
</evidence>
<evidence type="ECO:0000256" key="5">
    <source>
        <dbReference type="ARBA" id="ARBA00022683"/>
    </source>
</evidence>
<feature type="transmembrane region" description="Helical" evidence="10">
    <location>
        <begin position="145"/>
        <end position="163"/>
    </location>
</feature>
<keyword evidence="6 10" id="KW-0812">Transmembrane</keyword>
<dbReference type="InterPro" id="IPR050303">
    <property type="entry name" value="GatZ_KbaZ_carbometab"/>
</dbReference>
<dbReference type="PROSITE" id="PS51106">
    <property type="entry name" value="PTS_EIIC_TYPE_4"/>
    <property type="match status" value="1"/>
</dbReference>
<feature type="transmembrane region" description="Helical" evidence="10">
    <location>
        <begin position="210"/>
        <end position="230"/>
    </location>
</feature>
<evidence type="ECO:0000256" key="2">
    <source>
        <dbReference type="ARBA" id="ARBA00022448"/>
    </source>
</evidence>
<keyword evidence="3" id="KW-1003">Cell membrane</keyword>
<feature type="region of interest" description="Disordered" evidence="9">
    <location>
        <begin position="278"/>
        <end position="313"/>
    </location>
</feature>
<dbReference type="GO" id="GO:0005886">
    <property type="term" value="C:plasma membrane"/>
    <property type="evidence" value="ECO:0007669"/>
    <property type="project" value="UniProtKB-SubCell"/>
</dbReference>
<name>A0A2P4R517_9LACO</name>
<comment type="caution">
    <text evidence="11">The sequence shown here is derived from an EMBL/GenBank/DDBJ whole genome shotgun (WGS) entry which is preliminary data.</text>
</comment>
<feature type="transmembrane region" description="Helical" evidence="10">
    <location>
        <begin position="183"/>
        <end position="203"/>
    </location>
</feature>
<feature type="transmembrane region" description="Helical" evidence="10">
    <location>
        <begin position="50"/>
        <end position="72"/>
    </location>
</feature>
<keyword evidence="4 11" id="KW-0762">Sugar transport</keyword>
<dbReference type="PANTHER" id="PTHR32502:SF28">
    <property type="entry name" value="PHOSPHOTRANSFERASE SYSTEM SUGAR-SPECIFIC EIIC COMPONENT"/>
    <property type="match status" value="1"/>
</dbReference>
<accession>A0A2P4R517</accession>
<keyword evidence="2" id="KW-0813">Transport</keyword>
<evidence type="ECO:0000256" key="9">
    <source>
        <dbReference type="SAM" id="MobiDB-lite"/>
    </source>
</evidence>
<evidence type="ECO:0000256" key="7">
    <source>
        <dbReference type="ARBA" id="ARBA00022989"/>
    </source>
</evidence>
<dbReference type="InterPro" id="IPR004700">
    <property type="entry name" value="PTS_IIC_man"/>
</dbReference>
<keyword evidence="7 10" id="KW-1133">Transmembrane helix</keyword>
<dbReference type="PANTHER" id="PTHR32502">
    <property type="entry name" value="N-ACETYLGALACTOSAMINE PERMEASE II COMPONENT-RELATED"/>
    <property type="match status" value="1"/>
</dbReference>
<proteinExistence type="predicted"/>
<keyword evidence="8 10" id="KW-0472">Membrane</keyword>
<dbReference type="EMBL" id="PPWZ01000058">
    <property type="protein sequence ID" value="POH36378.1"/>
    <property type="molecule type" value="Genomic_DNA"/>
</dbReference>
<feature type="transmembrane region" description="Helical" evidence="10">
    <location>
        <begin position="250"/>
        <end position="268"/>
    </location>
</feature>
<organism evidence="11">
    <name type="scientific">Companilactobacillus formosensis</name>
    <dbReference type="NCBI Taxonomy" id="1617889"/>
    <lineage>
        <taxon>Bacteria</taxon>
        <taxon>Bacillati</taxon>
        <taxon>Bacillota</taxon>
        <taxon>Bacilli</taxon>
        <taxon>Lactobacillales</taxon>
        <taxon>Lactobacillaceae</taxon>
        <taxon>Companilactobacillus</taxon>
    </lineage>
</organism>
<evidence type="ECO:0000256" key="8">
    <source>
        <dbReference type="ARBA" id="ARBA00023136"/>
    </source>
</evidence>